<dbReference type="SUPFAM" id="SSF103515">
    <property type="entry name" value="Autotransporter"/>
    <property type="match status" value="1"/>
</dbReference>
<evidence type="ECO:0000259" key="2">
    <source>
        <dbReference type="Pfam" id="PF13472"/>
    </source>
</evidence>
<dbReference type="GO" id="GO:0016788">
    <property type="term" value="F:hydrolase activity, acting on ester bonds"/>
    <property type="evidence" value="ECO:0007669"/>
    <property type="project" value="UniProtKB-ARBA"/>
</dbReference>
<dbReference type="KEGG" id="hyl:LPB072_07230"/>
<dbReference type="SUPFAM" id="SSF52266">
    <property type="entry name" value="SGNH hydrolase"/>
    <property type="match status" value="1"/>
</dbReference>
<proteinExistence type="predicted"/>
<gene>
    <name evidence="3" type="ORF">LPB072_07230</name>
    <name evidence="4" type="ORF">LPB72_16715</name>
</gene>
<keyword evidence="1" id="KW-0732">Signal</keyword>
<protein>
    <recommendedName>
        <fullName evidence="2">SGNH hydrolase-type esterase domain-containing protein</fullName>
    </recommendedName>
</protein>
<dbReference type="OrthoDB" id="8867609at2"/>
<dbReference type="Pfam" id="PF13472">
    <property type="entry name" value="Lipase_GDSL_2"/>
    <property type="match status" value="1"/>
</dbReference>
<dbReference type="RefSeq" id="WP_066093318.1">
    <property type="nucleotide sequence ID" value="NZ_CP017476.1"/>
</dbReference>
<dbReference type="InterPro" id="IPR036514">
    <property type="entry name" value="SGNH_hydro_sf"/>
</dbReference>
<dbReference type="STRING" id="1763535.LPB072_07230"/>
<feature type="chain" id="PRO_5044549567" description="SGNH hydrolase-type esterase domain-containing protein" evidence="1">
    <location>
        <begin position="24"/>
        <end position="599"/>
    </location>
</feature>
<organism evidence="3 6">
    <name type="scientific">Hydrogenophaga crassostreae</name>
    <dbReference type="NCBI Taxonomy" id="1763535"/>
    <lineage>
        <taxon>Bacteria</taxon>
        <taxon>Pseudomonadati</taxon>
        <taxon>Pseudomonadota</taxon>
        <taxon>Betaproteobacteria</taxon>
        <taxon>Burkholderiales</taxon>
        <taxon>Comamonadaceae</taxon>
        <taxon>Hydrogenophaga</taxon>
    </lineage>
</organism>
<evidence type="ECO:0000313" key="5">
    <source>
        <dbReference type="Proteomes" id="UP000185657"/>
    </source>
</evidence>
<dbReference type="Gene3D" id="3.40.50.1110">
    <property type="entry name" value="SGNH hydrolase"/>
    <property type="match status" value="1"/>
</dbReference>
<name>A0A167H9F8_9BURK</name>
<feature type="domain" description="SGNH hydrolase-type esterase" evidence="2">
    <location>
        <begin position="53"/>
        <end position="256"/>
    </location>
</feature>
<evidence type="ECO:0000256" key="1">
    <source>
        <dbReference type="SAM" id="SignalP"/>
    </source>
</evidence>
<keyword evidence="5" id="KW-1185">Reference proteome</keyword>
<evidence type="ECO:0000313" key="6">
    <source>
        <dbReference type="Proteomes" id="UP000185680"/>
    </source>
</evidence>
<sequence length="599" mass="64717">MNHTTTFALTTLAAALLTGCASSGGSGVSAVSSPFSSDGGSALGSVHVNTMRVFGDSYSDPSFTGSLGTINWSQQLQARGLVQENDNFAIGGARASSGEVRAFDQQINKALSRNKPIADGDLTVVYLGHNDIGRTGSPDGLVKATAGYQTGIARLVAAGAAEDNRRIFVTQLSNWGRSPGVSDGTDGQVRMWNSVLEGIANGNKNIIAVDMYTPFERVFADPKAYGFTNVTTASPSRAAIDALYQDEIHFGSRGQEIITRVYQHYLTRGWDWANSITAGAQASEQINKDIDDGTLVLGLAGQHNLKYGFRLLPLGMSESNALTLRPQTSTVFRPFASSTAFEQSGPSGLALDTGLGSEAKPDGGRIGVAVYQYQQTNGLDAAQERYGRTYTANALSLFWHQPINDLSFSSKLSHLNLQFDSQARDDMVNLSLQNRSTGDTWSLENTLRYPLTSTGWDFTPWVSFTGQTHNLNSANVKSLYTTDVRYGSNQMRELLTGLGIDVQSKPIYLSGGKTLRWGGSLNHVTSLYRDAIRVSMEELGTPGLVQTEEFASPHINRTQLALQATLDVAKQVQLRATYGTQLQNTKDTSNVMLLASFRY</sequence>
<dbReference type="Proteomes" id="UP000185657">
    <property type="component" value="Unassembled WGS sequence"/>
</dbReference>
<feature type="signal peptide" evidence="1">
    <location>
        <begin position="1"/>
        <end position="23"/>
    </location>
</feature>
<reference evidence="3 6" key="2">
    <citation type="submission" date="2016-10" db="EMBL/GenBank/DDBJ databases">
        <title>Hydorgenophaga sp. LPB0072 isolated from gastropod.</title>
        <authorList>
            <person name="Kim E."/>
            <person name="Yi H."/>
        </authorList>
    </citation>
    <scope>NUCLEOTIDE SEQUENCE [LARGE SCALE GENOMIC DNA]</scope>
    <source>
        <strain evidence="3 6">LPB0072</strain>
    </source>
</reference>
<dbReference type="AlphaFoldDB" id="A0A167H9F8"/>
<dbReference type="Proteomes" id="UP000185680">
    <property type="component" value="Chromosome"/>
</dbReference>
<reference evidence="4 5" key="1">
    <citation type="submission" date="2016-02" db="EMBL/GenBank/DDBJ databases">
        <title>Draft genome sequence of Hydrogenophaga sp. LPB0072.</title>
        <authorList>
            <person name="Shin S.-K."/>
            <person name="Yi H."/>
        </authorList>
    </citation>
    <scope>NUCLEOTIDE SEQUENCE [LARGE SCALE GENOMIC DNA]</scope>
    <source>
        <strain evidence="4 5">LPB0072</strain>
    </source>
</reference>
<accession>A0A167H9F8</accession>
<dbReference type="EMBL" id="LVWD01000030">
    <property type="protein sequence ID" value="OAD40541.1"/>
    <property type="molecule type" value="Genomic_DNA"/>
</dbReference>
<dbReference type="InterPro" id="IPR013830">
    <property type="entry name" value="SGNH_hydro"/>
</dbReference>
<dbReference type="InterPro" id="IPR036709">
    <property type="entry name" value="Autotransporte_beta_dom_sf"/>
</dbReference>
<evidence type="ECO:0000313" key="4">
    <source>
        <dbReference type="EMBL" id="OAD40541.1"/>
    </source>
</evidence>
<dbReference type="EMBL" id="CP017476">
    <property type="protein sequence ID" value="AOW12669.1"/>
    <property type="molecule type" value="Genomic_DNA"/>
</dbReference>
<evidence type="ECO:0000313" key="3">
    <source>
        <dbReference type="EMBL" id="AOW12669.1"/>
    </source>
</evidence>